<dbReference type="RefSeq" id="WP_305733315.1">
    <property type="nucleotide sequence ID" value="NZ_OW150024.1"/>
</dbReference>
<reference evidence="12 13" key="1">
    <citation type="submission" date="2022-03" db="EMBL/GenBank/DDBJ databases">
        <authorList>
            <person name="Koch H."/>
        </authorList>
    </citation>
    <scope>NUCLEOTIDE SEQUENCE [LARGE SCALE GENOMIC DNA]</scope>
    <source>
        <strain evidence="12 13">G1</strain>
    </source>
</reference>
<dbReference type="Gene3D" id="3.30.565.10">
    <property type="entry name" value="Histidine kinase-like ATPase, C-terminal domain"/>
    <property type="match status" value="1"/>
</dbReference>
<keyword evidence="6 10" id="KW-0812">Transmembrane</keyword>
<dbReference type="InterPro" id="IPR029151">
    <property type="entry name" value="Sensor-like_sf"/>
</dbReference>
<dbReference type="SUPFAM" id="SSF47384">
    <property type="entry name" value="Homodimeric domain of signal transducing histidine kinase"/>
    <property type="match status" value="1"/>
</dbReference>
<dbReference type="SUPFAM" id="SSF103190">
    <property type="entry name" value="Sensory domain-like"/>
    <property type="match status" value="2"/>
</dbReference>
<evidence type="ECO:0000256" key="10">
    <source>
        <dbReference type="SAM" id="Phobius"/>
    </source>
</evidence>
<dbReference type="PANTHER" id="PTHR43065">
    <property type="entry name" value="SENSOR HISTIDINE KINASE"/>
    <property type="match status" value="1"/>
</dbReference>
<dbReference type="Pfam" id="PF17202">
    <property type="entry name" value="sCache_3_3"/>
    <property type="match status" value="1"/>
</dbReference>
<dbReference type="PROSITE" id="PS50109">
    <property type="entry name" value="HIS_KIN"/>
    <property type="match status" value="1"/>
</dbReference>
<proteinExistence type="predicted"/>
<dbReference type="InterPro" id="IPR033463">
    <property type="entry name" value="sCache_3"/>
</dbReference>
<dbReference type="InterPro" id="IPR003661">
    <property type="entry name" value="HisK_dim/P_dom"/>
</dbReference>
<evidence type="ECO:0000256" key="8">
    <source>
        <dbReference type="ARBA" id="ARBA00023136"/>
    </source>
</evidence>
<keyword evidence="4" id="KW-1003">Cell membrane</keyword>
<evidence type="ECO:0000259" key="11">
    <source>
        <dbReference type="PROSITE" id="PS50109"/>
    </source>
</evidence>
<organism evidence="12 13">
    <name type="scientific">Trichlorobacter ammonificans</name>
    <dbReference type="NCBI Taxonomy" id="2916410"/>
    <lineage>
        <taxon>Bacteria</taxon>
        <taxon>Pseudomonadati</taxon>
        <taxon>Thermodesulfobacteriota</taxon>
        <taxon>Desulfuromonadia</taxon>
        <taxon>Geobacterales</taxon>
        <taxon>Geobacteraceae</taxon>
        <taxon>Trichlorobacter</taxon>
    </lineage>
</organism>
<keyword evidence="12" id="KW-0808">Transferase</keyword>
<feature type="transmembrane region" description="Helical" evidence="10">
    <location>
        <begin position="327"/>
        <end position="351"/>
    </location>
</feature>
<keyword evidence="13" id="KW-1185">Reference proteome</keyword>
<keyword evidence="5" id="KW-0597">Phosphoprotein</keyword>
<keyword evidence="7 10" id="KW-1133">Transmembrane helix</keyword>
<comment type="catalytic activity">
    <reaction evidence="1">
        <text>ATP + protein L-histidine = ADP + protein N-phospho-L-histidine.</text>
        <dbReference type="EC" id="2.7.13.3"/>
    </reaction>
</comment>
<protein>
    <recommendedName>
        <fullName evidence="3">histidine kinase</fullName>
        <ecNumber evidence="3">2.7.13.3</ecNumber>
    </recommendedName>
</protein>
<sequence>MTNGQGTDPRLRRRLLLTTLLPLLTALLVGWLLGDRLIAARIAGQAQEEARNDLGTAAELLQGELNRLAEGVQLIGRSPGLARSLADGRTPELARLLDLLSGSRGYSFLSVVDRYGQVRYRSAHPERAGDTLRHLKPVADALAGRPGQGLVLLSPLQAGQENPDLPRQMLVTLQPSPHAPSTTRTAEQRGLFLTAAAPVLGEDGAVSGALFAGLLLNNNERLADRITRLIAPQQREEGLRQSATIFLDDVRIATTVEDEQGRRATGTRLSAEVAATVLQRGERWIAPAYVLKERTFAAYEPLRDPQGNVVGALYVGVPERPYVQLRWTLNLTFAALLLGLTLLAVWLTTGLGRQLAERQREIGALNRTLEEKVRQRTRELEEKNRRLRETEKELARSERLAELGMLSAGVAHEINNPLAIIRGNAELLQMSLPEGSDLQEEVTEILDQSGRINRIVGGLLTLARQDRRQVSRFEAAPLLDEILDRIGHQLPLAGVDVERDYRRTPCLLEGDREQLRQVFTNLILNALEAMEGEGTLSVGADVDPGSTSSITVADSGPGIAPEQRERLFTPFFTTKQNGTGLGLAVSWAIVRNHGGTIDVQSVPGAGARFAVILPSPSS</sequence>
<dbReference type="InterPro" id="IPR005467">
    <property type="entry name" value="His_kinase_dom"/>
</dbReference>
<name>A0ABM9DBG5_9BACT</name>
<dbReference type="PANTHER" id="PTHR43065:SF42">
    <property type="entry name" value="TWO-COMPONENT SENSOR PPRA"/>
    <property type="match status" value="1"/>
</dbReference>
<dbReference type="SUPFAM" id="SSF55874">
    <property type="entry name" value="ATPase domain of HSP90 chaperone/DNA topoisomerase II/histidine kinase"/>
    <property type="match status" value="1"/>
</dbReference>
<dbReference type="InterPro" id="IPR003594">
    <property type="entry name" value="HATPase_dom"/>
</dbReference>
<keyword evidence="8 10" id="KW-0472">Membrane</keyword>
<dbReference type="Proteomes" id="UP001295463">
    <property type="component" value="Chromosome"/>
</dbReference>
<dbReference type="InterPro" id="IPR036097">
    <property type="entry name" value="HisK_dim/P_sf"/>
</dbReference>
<dbReference type="InterPro" id="IPR036890">
    <property type="entry name" value="HATPase_C_sf"/>
</dbReference>
<dbReference type="EC" id="2.7.13.3" evidence="3"/>
<keyword evidence="12" id="KW-0418">Kinase</keyword>
<evidence type="ECO:0000256" key="7">
    <source>
        <dbReference type="ARBA" id="ARBA00022989"/>
    </source>
</evidence>
<dbReference type="SMART" id="SM00388">
    <property type="entry name" value="HisKA"/>
    <property type="match status" value="1"/>
</dbReference>
<evidence type="ECO:0000256" key="9">
    <source>
        <dbReference type="SAM" id="Coils"/>
    </source>
</evidence>
<evidence type="ECO:0000256" key="3">
    <source>
        <dbReference type="ARBA" id="ARBA00012438"/>
    </source>
</evidence>
<evidence type="ECO:0000256" key="5">
    <source>
        <dbReference type="ARBA" id="ARBA00022553"/>
    </source>
</evidence>
<dbReference type="CDD" id="cd00082">
    <property type="entry name" value="HisKA"/>
    <property type="match status" value="1"/>
</dbReference>
<feature type="coiled-coil region" evidence="9">
    <location>
        <begin position="355"/>
        <end position="400"/>
    </location>
</feature>
<dbReference type="SMART" id="SM00387">
    <property type="entry name" value="HATPase_c"/>
    <property type="match status" value="1"/>
</dbReference>
<comment type="subcellular location">
    <subcellularLocation>
        <location evidence="2">Cell membrane</location>
        <topology evidence="2">Multi-pass membrane protein</topology>
    </subcellularLocation>
</comment>
<evidence type="ECO:0000256" key="1">
    <source>
        <dbReference type="ARBA" id="ARBA00000085"/>
    </source>
</evidence>
<dbReference type="Pfam" id="PF00512">
    <property type="entry name" value="HisKA"/>
    <property type="match status" value="1"/>
</dbReference>
<keyword evidence="9" id="KW-0175">Coiled coil</keyword>
<dbReference type="GO" id="GO:0004673">
    <property type="term" value="F:protein histidine kinase activity"/>
    <property type="evidence" value="ECO:0007669"/>
    <property type="project" value="UniProtKB-EC"/>
</dbReference>
<accession>A0ABM9DBG5</accession>
<evidence type="ECO:0000256" key="6">
    <source>
        <dbReference type="ARBA" id="ARBA00022692"/>
    </source>
</evidence>
<dbReference type="Pfam" id="PF02518">
    <property type="entry name" value="HATPase_c"/>
    <property type="match status" value="1"/>
</dbReference>
<evidence type="ECO:0000256" key="2">
    <source>
        <dbReference type="ARBA" id="ARBA00004651"/>
    </source>
</evidence>
<evidence type="ECO:0000313" key="12">
    <source>
        <dbReference type="EMBL" id="CAH2032572.1"/>
    </source>
</evidence>
<dbReference type="InterPro" id="IPR004358">
    <property type="entry name" value="Sig_transdc_His_kin-like_C"/>
</dbReference>
<evidence type="ECO:0000256" key="4">
    <source>
        <dbReference type="ARBA" id="ARBA00022475"/>
    </source>
</evidence>
<evidence type="ECO:0000313" key="13">
    <source>
        <dbReference type="Proteomes" id="UP001295463"/>
    </source>
</evidence>
<gene>
    <name evidence="12" type="ORF">GEAMG1_2736</name>
</gene>
<dbReference type="PRINTS" id="PR00344">
    <property type="entry name" value="BCTRLSENSOR"/>
</dbReference>
<dbReference type="Gene3D" id="1.10.287.130">
    <property type="match status" value="1"/>
</dbReference>
<dbReference type="EMBL" id="OW150024">
    <property type="protein sequence ID" value="CAH2032572.1"/>
    <property type="molecule type" value="Genomic_DNA"/>
</dbReference>
<feature type="domain" description="Histidine kinase" evidence="11">
    <location>
        <begin position="409"/>
        <end position="617"/>
    </location>
</feature>